<dbReference type="Proteomes" id="UP001139168">
    <property type="component" value="Unassembled WGS sequence"/>
</dbReference>
<dbReference type="RefSeq" id="WP_227889582.1">
    <property type="nucleotide sequence ID" value="NZ_JAJFZQ010000001.1"/>
</dbReference>
<gene>
    <name evidence="1" type="ORF">LJ752_01595</name>
</gene>
<comment type="caution">
    <text evidence="1">The sequence shown here is derived from an EMBL/GenBank/DDBJ whole genome shotgun (WGS) entry which is preliminary data.</text>
</comment>
<sequence>MNLDENPQRARRNCAGILLAGAADRLVSSDDRRMFMAWLSGRGPLDPKTELAPW</sequence>
<evidence type="ECO:0000313" key="2">
    <source>
        <dbReference type="Proteomes" id="UP001139168"/>
    </source>
</evidence>
<reference evidence="1" key="1">
    <citation type="submission" date="2021-10" db="EMBL/GenBank/DDBJ databases">
        <title>Novel species in genus Arthrobacter.</title>
        <authorList>
            <person name="Liu Y."/>
        </authorList>
    </citation>
    <scope>NUCLEOTIDE SEQUENCE</scope>
    <source>
        <strain evidence="1">Zg-Y786</strain>
    </source>
</reference>
<evidence type="ECO:0000313" key="1">
    <source>
        <dbReference type="EMBL" id="MCC3264739.1"/>
    </source>
</evidence>
<name>A0ABS8GDP6_9MICC</name>
<proteinExistence type="predicted"/>
<accession>A0ABS8GDP6</accession>
<dbReference type="EMBL" id="JAJFZQ010000001">
    <property type="protein sequence ID" value="MCC3264739.1"/>
    <property type="molecule type" value="Genomic_DNA"/>
</dbReference>
<keyword evidence="2" id="KW-1185">Reference proteome</keyword>
<protein>
    <submittedName>
        <fullName evidence="1">Uncharacterized protein</fullName>
    </submittedName>
</protein>
<organism evidence="1 2">
    <name type="scientific">Arthrobacter gengyunqii</name>
    <dbReference type="NCBI Taxonomy" id="2886940"/>
    <lineage>
        <taxon>Bacteria</taxon>
        <taxon>Bacillati</taxon>
        <taxon>Actinomycetota</taxon>
        <taxon>Actinomycetes</taxon>
        <taxon>Micrococcales</taxon>
        <taxon>Micrococcaceae</taxon>
        <taxon>Arthrobacter</taxon>
    </lineage>
</organism>